<keyword evidence="4" id="KW-0176">Collagen</keyword>
<keyword evidence="2" id="KW-0472">Membrane</keyword>
<sequence>MLRRLAGVALTAGLAAFAVPVVADAQPVQASRTVGHATSAQGYVGKDPADPENTDWLGAYDWDGQRVWCVQYSLHAPRSDQKYVDGDVLRSKGGVALPAEVAANISYLLLRYGGTTSNDEAAALAHLLHTWTSYPDPANGVHLRKDVGFIEVAYDEAFHADELARKFPAAREAVDRLRSDAEANRGPWTTGVTAPDKEQVIGVAGTWVVDVNKTGGGQVTGLPVTVELTDATLKDGSANGRLNTPNDGSALGVEVVPTGPNPTVTVKLASPAAQPKVRVPEGRNDMQRVVATGGEQELTATASTTAKTPPGVVQVAKTDEETGKAVAGTALKVTAADGKSPAKRQDDTDLTGPEGQPIVLQTGADGLVTVPDLRTPQEICVVEVAPAKGYEEHFDPNAPPRACGKVEPGQTLALAMANKPNKPIVPITIPAGSGELVAKASYTSEPRTGALVGFGGVALLGAALVGLLVRRRATARS</sequence>
<protein>
    <submittedName>
        <fullName evidence="4">Collagen binding domain-containing protein</fullName>
    </submittedName>
</protein>
<accession>A0ABV9XZU7</accession>
<keyword evidence="2" id="KW-1133">Transmembrane helix</keyword>
<keyword evidence="5" id="KW-1185">Reference proteome</keyword>
<dbReference type="RefSeq" id="WP_344033727.1">
    <property type="nucleotide sequence ID" value="NZ_BAAAKE010000001.1"/>
</dbReference>
<keyword evidence="2" id="KW-0812">Transmembrane</keyword>
<evidence type="ECO:0000313" key="4">
    <source>
        <dbReference type="EMBL" id="MFC5054967.1"/>
    </source>
</evidence>
<evidence type="ECO:0000256" key="1">
    <source>
        <dbReference type="SAM" id="MobiDB-lite"/>
    </source>
</evidence>
<feature type="chain" id="PRO_5045338152" evidence="3">
    <location>
        <begin position="26"/>
        <end position="477"/>
    </location>
</feature>
<feature type="transmembrane region" description="Helical" evidence="2">
    <location>
        <begin position="449"/>
        <end position="469"/>
    </location>
</feature>
<proteinExistence type="predicted"/>
<reference evidence="5" key="1">
    <citation type="journal article" date="2019" name="Int. J. Syst. Evol. Microbiol.">
        <title>The Global Catalogue of Microorganisms (GCM) 10K type strain sequencing project: providing services to taxonomists for standard genome sequencing and annotation.</title>
        <authorList>
            <consortium name="The Broad Institute Genomics Platform"/>
            <consortium name="The Broad Institute Genome Sequencing Center for Infectious Disease"/>
            <person name="Wu L."/>
            <person name="Ma J."/>
        </authorList>
    </citation>
    <scope>NUCLEOTIDE SEQUENCE [LARGE SCALE GENOMIC DNA]</scope>
    <source>
        <strain evidence="5">KCTC 12848</strain>
    </source>
</reference>
<dbReference type="Proteomes" id="UP001595833">
    <property type="component" value="Unassembled WGS sequence"/>
</dbReference>
<organism evidence="4 5">
    <name type="scientific">Saccharothrix xinjiangensis</name>
    <dbReference type="NCBI Taxonomy" id="204798"/>
    <lineage>
        <taxon>Bacteria</taxon>
        <taxon>Bacillati</taxon>
        <taxon>Actinomycetota</taxon>
        <taxon>Actinomycetes</taxon>
        <taxon>Pseudonocardiales</taxon>
        <taxon>Pseudonocardiaceae</taxon>
        <taxon>Saccharothrix</taxon>
    </lineage>
</organism>
<feature type="region of interest" description="Disordered" evidence="1">
    <location>
        <begin position="336"/>
        <end position="359"/>
    </location>
</feature>
<evidence type="ECO:0000256" key="3">
    <source>
        <dbReference type="SAM" id="SignalP"/>
    </source>
</evidence>
<dbReference type="EMBL" id="JBHSJB010000011">
    <property type="protein sequence ID" value="MFC5054967.1"/>
    <property type="molecule type" value="Genomic_DNA"/>
</dbReference>
<evidence type="ECO:0000313" key="5">
    <source>
        <dbReference type="Proteomes" id="UP001595833"/>
    </source>
</evidence>
<feature type="signal peptide" evidence="3">
    <location>
        <begin position="1"/>
        <end position="25"/>
    </location>
</feature>
<evidence type="ECO:0000256" key="2">
    <source>
        <dbReference type="SAM" id="Phobius"/>
    </source>
</evidence>
<dbReference type="InterPro" id="IPR013783">
    <property type="entry name" value="Ig-like_fold"/>
</dbReference>
<keyword evidence="3" id="KW-0732">Signal</keyword>
<comment type="caution">
    <text evidence="4">The sequence shown here is derived from an EMBL/GenBank/DDBJ whole genome shotgun (WGS) entry which is preliminary data.</text>
</comment>
<gene>
    <name evidence="4" type="ORF">ACFPFM_14520</name>
</gene>
<name>A0ABV9XZU7_9PSEU</name>
<dbReference type="Gene3D" id="2.60.40.10">
    <property type="entry name" value="Immunoglobulins"/>
    <property type="match status" value="1"/>
</dbReference>